<accession>A0AAN0NL56</accession>
<dbReference type="EC" id="2.3.-.-" evidence="2"/>
<keyword evidence="2" id="KW-0012">Acyltransferase</keyword>
<dbReference type="InterPro" id="IPR016181">
    <property type="entry name" value="Acyl_CoA_acyltransferase"/>
</dbReference>
<dbReference type="KEGG" id="yrh:AABB31_15080"/>
<gene>
    <name evidence="2" type="ORF">AABB31_15080</name>
</gene>
<dbReference type="EMBL" id="CP151767">
    <property type="protein sequence ID" value="WZU66374.1"/>
    <property type="molecule type" value="Genomic_DNA"/>
</dbReference>
<name>A0AAN0NL56_9RHOB</name>
<dbReference type="Proteomes" id="UP001470809">
    <property type="component" value="Chromosome"/>
</dbReference>
<dbReference type="GO" id="GO:0016747">
    <property type="term" value="F:acyltransferase activity, transferring groups other than amino-acyl groups"/>
    <property type="evidence" value="ECO:0007669"/>
    <property type="project" value="InterPro"/>
</dbReference>
<sequence>MGTSAVTGPVLQTDRLIMRPIGPADIDALVTHCADINVARWMMHMPHPYTYNDATAFVERVAGKAGRVWGITRDGALIGMMGTSGAFGYWLGQVFWGRGYASEAAIAVLDHYFQDPARDAIAASHMVTNKTSARLLQRLGFQDDGPTEITSRASGKTMPGRAVCLTRAAWQGARGDASHRHPQDCVCAECCANCG</sequence>
<dbReference type="Gene3D" id="3.40.630.30">
    <property type="match status" value="1"/>
</dbReference>
<dbReference type="SUPFAM" id="SSF55729">
    <property type="entry name" value="Acyl-CoA N-acyltransferases (Nat)"/>
    <property type="match status" value="1"/>
</dbReference>
<dbReference type="RefSeq" id="WP_342075699.1">
    <property type="nucleotide sequence ID" value="NZ_CP151767.2"/>
</dbReference>
<dbReference type="PROSITE" id="PS51186">
    <property type="entry name" value="GNAT"/>
    <property type="match status" value="1"/>
</dbReference>
<protein>
    <submittedName>
        <fullName evidence="2">GNAT family N-acetyltransferase</fullName>
        <ecNumber evidence="2">2.3.-.-</ecNumber>
    </submittedName>
</protein>
<keyword evidence="3" id="KW-1185">Reference proteome</keyword>
<dbReference type="AlphaFoldDB" id="A0AAN0NL56"/>
<proteinExistence type="predicted"/>
<dbReference type="PANTHER" id="PTHR43792">
    <property type="entry name" value="GNAT FAMILY, PUTATIVE (AFU_ORTHOLOGUE AFUA_3G00765)-RELATED-RELATED"/>
    <property type="match status" value="1"/>
</dbReference>
<organism evidence="2 3">
    <name type="scientific">Yoonia rhodophyticola</name>
    <dbReference type="NCBI Taxonomy" id="3137370"/>
    <lineage>
        <taxon>Bacteria</taxon>
        <taxon>Pseudomonadati</taxon>
        <taxon>Pseudomonadota</taxon>
        <taxon>Alphaproteobacteria</taxon>
        <taxon>Rhodobacterales</taxon>
        <taxon>Paracoccaceae</taxon>
        <taxon>Yoonia</taxon>
    </lineage>
</organism>
<dbReference type="Pfam" id="PF13302">
    <property type="entry name" value="Acetyltransf_3"/>
    <property type="match status" value="1"/>
</dbReference>
<evidence type="ECO:0000259" key="1">
    <source>
        <dbReference type="PROSITE" id="PS51186"/>
    </source>
</evidence>
<dbReference type="InterPro" id="IPR000182">
    <property type="entry name" value="GNAT_dom"/>
</dbReference>
<keyword evidence="2" id="KW-0808">Transferase</keyword>
<dbReference type="InterPro" id="IPR051531">
    <property type="entry name" value="N-acetyltransferase"/>
</dbReference>
<evidence type="ECO:0000313" key="3">
    <source>
        <dbReference type="Proteomes" id="UP001470809"/>
    </source>
</evidence>
<evidence type="ECO:0000313" key="2">
    <source>
        <dbReference type="EMBL" id="WZU66374.1"/>
    </source>
</evidence>
<feature type="domain" description="N-acetyltransferase" evidence="1">
    <location>
        <begin position="16"/>
        <end position="159"/>
    </location>
</feature>
<reference evidence="2" key="1">
    <citation type="submission" date="2024-08" db="EMBL/GenBank/DDBJ databases">
        <title>Phylogenomic analyses of a clade within the roseobacter group suggest taxonomic reassignments of species of the genera Aestuariivita, Citreicella, Loktanella, Nautella, Pelagibaca, Ruegeria, Thalassobius, Thiobacimonas and Tropicibacter, and the proposal o.</title>
        <authorList>
            <person name="Jeon C.O."/>
        </authorList>
    </citation>
    <scope>NUCLEOTIDE SEQUENCE</scope>
    <source>
        <strain evidence="2">SS1-5</strain>
    </source>
</reference>